<proteinExistence type="predicted"/>
<protein>
    <submittedName>
        <fullName evidence="2">DUF2807 domain-containing protein</fullName>
    </submittedName>
</protein>
<gene>
    <name evidence="2" type="ORF">E5167_10865</name>
</gene>
<evidence type="ECO:0000313" key="3">
    <source>
        <dbReference type="Proteomes" id="UP000307657"/>
    </source>
</evidence>
<dbReference type="InterPro" id="IPR021255">
    <property type="entry name" value="DUF2807"/>
</dbReference>
<dbReference type="Gene3D" id="2.160.20.120">
    <property type="match status" value="1"/>
</dbReference>
<dbReference type="Proteomes" id="UP000307657">
    <property type="component" value="Unassembled WGS sequence"/>
</dbReference>
<reference evidence="2 3" key="1">
    <citation type="submission" date="2019-04" db="EMBL/GenBank/DDBJ databases">
        <title>Lacinutrix sp. nov., isolated from marine water.</title>
        <authorList>
            <person name="Kim W."/>
        </authorList>
    </citation>
    <scope>NUCLEOTIDE SEQUENCE [LARGE SCALE GENOMIC DNA]</scope>
    <source>
        <strain evidence="2 3">CAU 1491</strain>
    </source>
</reference>
<sequence length="224" mass="24476">MKNILATLSFLITSIVFSQSEITKSIGEFTELKVYDLIEVELIKSNKNEAVISGRNKNDVVIVNKNGKLKIRMKLEESYDGNNTNVQLYYTNVDIIDANEGAKIRSNDKIKQYEIELRAQEGGEINVDLKVTTATIKSVTGGVIQTSGKSQSQDISISTGGVYKGKNLKTESTEIAIRAGGEADVNATDVLDIKIRAGGDVFVYGDPKKVNKSKALGGRIKHMD</sequence>
<feature type="domain" description="Putative auto-transporter adhesin head GIN" evidence="1">
    <location>
        <begin position="28"/>
        <end position="207"/>
    </location>
</feature>
<dbReference type="RefSeq" id="WP_136843958.1">
    <property type="nucleotide sequence ID" value="NZ_SUPL01000005.1"/>
</dbReference>
<evidence type="ECO:0000313" key="2">
    <source>
        <dbReference type="EMBL" id="TJY34799.1"/>
    </source>
</evidence>
<keyword evidence="3" id="KW-1185">Reference proteome</keyword>
<accession>A0A4V5LQD5</accession>
<dbReference type="OrthoDB" id="704821at2"/>
<dbReference type="AlphaFoldDB" id="A0A4V5LQD5"/>
<dbReference type="EMBL" id="SUPL01000005">
    <property type="protein sequence ID" value="TJY34799.1"/>
    <property type="molecule type" value="Genomic_DNA"/>
</dbReference>
<organism evidence="2 3">
    <name type="scientific">Pontimicrobium aquaticum</name>
    <dbReference type="NCBI Taxonomy" id="2565367"/>
    <lineage>
        <taxon>Bacteria</taxon>
        <taxon>Pseudomonadati</taxon>
        <taxon>Bacteroidota</taxon>
        <taxon>Flavobacteriia</taxon>
        <taxon>Flavobacteriales</taxon>
        <taxon>Flavobacteriaceae</taxon>
        <taxon>Pontimicrobium</taxon>
    </lineage>
</organism>
<dbReference type="Pfam" id="PF10988">
    <property type="entry name" value="DUF2807"/>
    <property type="match status" value="1"/>
</dbReference>
<name>A0A4V5LQD5_9FLAO</name>
<evidence type="ECO:0000259" key="1">
    <source>
        <dbReference type="Pfam" id="PF10988"/>
    </source>
</evidence>
<comment type="caution">
    <text evidence="2">The sequence shown here is derived from an EMBL/GenBank/DDBJ whole genome shotgun (WGS) entry which is preliminary data.</text>
</comment>